<dbReference type="PROSITE" id="PS50994">
    <property type="entry name" value="INTEGRASE"/>
    <property type="match status" value="1"/>
</dbReference>
<dbReference type="InterPro" id="IPR001584">
    <property type="entry name" value="Integrase_cat-core"/>
</dbReference>
<evidence type="ECO:0000313" key="4">
    <source>
        <dbReference type="EMBL" id="KKL93167.1"/>
    </source>
</evidence>
<dbReference type="InterPro" id="IPR012337">
    <property type="entry name" value="RNaseH-like_sf"/>
</dbReference>
<organism evidence="4">
    <name type="scientific">marine sediment metagenome</name>
    <dbReference type="NCBI Taxonomy" id="412755"/>
    <lineage>
        <taxon>unclassified sequences</taxon>
        <taxon>metagenomes</taxon>
        <taxon>ecological metagenomes</taxon>
    </lineage>
</organism>
<accession>A0A0F9J1U3</accession>
<evidence type="ECO:0000256" key="1">
    <source>
        <dbReference type="ARBA" id="ARBA00002190"/>
    </source>
</evidence>
<dbReference type="InterPro" id="IPR053392">
    <property type="entry name" value="Transposase_IS30-like"/>
</dbReference>
<comment type="similarity">
    <text evidence="2">Belongs to the transposase IS30 family.</text>
</comment>
<dbReference type="GO" id="GO:0006313">
    <property type="term" value="P:DNA transposition"/>
    <property type="evidence" value="ECO:0007669"/>
    <property type="project" value="InterPro"/>
</dbReference>
<sequence>ITGKSSKGYMITAVERKSKLTLIKRVLDKQSDEMAKAIIKLLRPYKDSVLTITADNGREFSRHQKISKNLKANVYFAHPFHAWERGLNENTNGLLRQYFPKKLDFRTIDDKSIDHAMERLNNRPRKTLGFATPNEVFSKDTNNMNNVALMT</sequence>
<comment type="function">
    <text evidence="1">Required for the transposition of the insertion element.</text>
</comment>
<name>A0A0F9J1U3_9ZZZZ</name>
<dbReference type="InterPro" id="IPR036397">
    <property type="entry name" value="RNaseH_sf"/>
</dbReference>
<reference evidence="4" key="1">
    <citation type="journal article" date="2015" name="Nature">
        <title>Complex archaea that bridge the gap between prokaryotes and eukaryotes.</title>
        <authorList>
            <person name="Spang A."/>
            <person name="Saw J.H."/>
            <person name="Jorgensen S.L."/>
            <person name="Zaremba-Niedzwiedzka K."/>
            <person name="Martijn J."/>
            <person name="Lind A.E."/>
            <person name="van Eijk R."/>
            <person name="Schleper C."/>
            <person name="Guy L."/>
            <person name="Ettema T.J."/>
        </authorList>
    </citation>
    <scope>NUCLEOTIDE SEQUENCE</scope>
</reference>
<dbReference type="SUPFAM" id="SSF53098">
    <property type="entry name" value="Ribonuclease H-like"/>
    <property type="match status" value="1"/>
</dbReference>
<dbReference type="AlphaFoldDB" id="A0A0F9J1U3"/>
<dbReference type="InterPro" id="IPR001598">
    <property type="entry name" value="Transposase_IS30_CS"/>
</dbReference>
<dbReference type="GO" id="GO:0003677">
    <property type="term" value="F:DNA binding"/>
    <property type="evidence" value="ECO:0007669"/>
    <property type="project" value="InterPro"/>
</dbReference>
<dbReference type="PANTHER" id="PTHR10948:SF23">
    <property type="entry name" value="TRANSPOSASE INSI FOR INSERTION SEQUENCE ELEMENT IS30A-RELATED"/>
    <property type="match status" value="1"/>
</dbReference>
<dbReference type="GO" id="GO:0005829">
    <property type="term" value="C:cytosol"/>
    <property type="evidence" value="ECO:0007669"/>
    <property type="project" value="TreeGrafter"/>
</dbReference>
<feature type="non-terminal residue" evidence="4">
    <location>
        <position position="1"/>
    </location>
</feature>
<dbReference type="NCBIfam" id="NF033563">
    <property type="entry name" value="transpos_IS30"/>
    <property type="match status" value="1"/>
</dbReference>
<dbReference type="GO" id="GO:0004803">
    <property type="term" value="F:transposase activity"/>
    <property type="evidence" value="ECO:0007669"/>
    <property type="project" value="InterPro"/>
</dbReference>
<gene>
    <name evidence="4" type="ORF">LCGC14_1877420</name>
</gene>
<feature type="domain" description="Integrase catalytic" evidence="3">
    <location>
        <begin position="1"/>
        <end position="141"/>
    </location>
</feature>
<evidence type="ECO:0000259" key="3">
    <source>
        <dbReference type="PROSITE" id="PS50994"/>
    </source>
</evidence>
<dbReference type="EMBL" id="LAZR01019265">
    <property type="protein sequence ID" value="KKL93167.1"/>
    <property type="molecule type" value="Genomic_DNA"/>
</dbReference>
<dbReference type="Gene3D" id="3.30.420.10">
    <property type="entry name" value="Ribonuclease H-like superfamily/Ribonuclease H"/>
    <property type="match status" value="1"/>
</dbReference>
<protein>
    <recommendedName>
        <fullName evidence="3">Integrase catalytic domain-containing protein</fullName>
    </recommendedName>
</protein>
<dbReference type="GO" id="GO:0015074">
    <property type="term" value="P:DNA integration"/>
    <property type="evidence" value="ECO:0007669"/>
    <property type="project" value="InterPro"/>
</dbReference>
<dbReference type="PROSITE" id="PS01043">
    <property type="entry name" value="TRANSPOSASE_IS30"/>
    <property type="match status" value="1"/>
</dbReference>
<evidence type="ECO:0000256" key="2">
    <source>
        <dbReference type="ARBA" id="ARBA00006363"/>
    </source>
</evidence>
<comment type="caution">
    <text evidence="4">The sequence shown here is derived from an EMBL/GenBank/DDBJ whole genome shotgun (WGS) entry which is preliminary data.</text>
</comment>
<dbReference type="PANTHER" id="PTHR10948">
    <property type="entry name" value="TRANSPOSASE"/>
    <property type="match status" value="1"/>
</dbReference>
<proteinExistence type="inferred from homology"/>
<dbReference type="InterPro" id="IPR051917">
    <property type="entry name" value="Transposase-Integrase"/>
</dbReference>